<dbReference type="InterPro" id="IPR036322">
    <property type="entry name" value="WD40_repeat_dom_sf"/>
</dbReference>
<dbReference type="PANTHER" id="PTHR16038">
    <property type="entry name" value="NOP SEVEN ASSOCIATED PROTEIN 1"/>
    <property type="match status" value="1"/>
</dbReference>
<accession>A0AAE1BWU1</accession>
<evidence type="ECO:0000313" key="2">
    <source>
        <dbReference type="EMBL" id="KAK3857913.1"/>
    </source>
</evidence>
<keyword evidence="3" id="KW-1185">Reference proteome</keyword>
<gene>
    <name evidence="2" type="ORF">Pcinc_035862</name>
</gene>
<dbReference type="InterPro" id="IPR037379">
    <property type="entry name" value="WDR74/Nsa1"/>
</dbReference>
<dbReference type="GO" id="GO:0030687">
    <property type="term" value="C:preribosome, large subunit precursor"/>
    <property type="evidence" value="ECO:0007669"/>
    <property type="project" value="TreeGrafter"/>
</dbReference>
<dbReference type="GO" id="GO:0005730">
    <property type="term" value="C:nucleolus"/>
    <property type="evidence" value="ECO:0007669"/>
    <property type="project" value="InterPro"/>
</dbReference>
<sequence length="387" mass="44189">MLSDSKLRDFNVFIGAETGILKGVNLNEQYVITKNFHNVKALDREQEITAIAWGDEEETEVLMGLRNQTIKIFDTDVKAFVSSRKISTGSGPIVSIGRVDGVTLTAVKSGQITLWRQSGKVEINALGRGEFLSRMRQDPYSQNIVATGGKESDLRLWDLNRPAVPTFRAKNVKRDMLDIRVPVWVSDIAFLNDLRCIAVTTRHRHIRLYDIRQQRKPTLSFEYGNHANTAISTTNTCGSHVFVGTSIGRMGLFDFRGKNPKMPLRSFKGFAGAVRDIVVNASEPYVFSVSLDRFLRAHHIYTGELLYKEYMKSRLNCLVARKKTDIRSTLPTTRQKIRHTDGWEIEEREEEEEEEEEEEVEAEEEMCDIQESESLDRIRPVTNSLLR</sequence>
<comment type="caution">
    <text evidence="2">The sequence shown here is derived from an EMBL/GenBank/DDBJ whole genome shotgun (WGS) entry which is preliminary data.</text>
</comment>
<name>A0AAE1BWU1_PETCI</name>
<dbReference type="AlphaFoldDB" id="A0AAE1BWU1"/>
<dbReference type="InterPro" id="IPR001680">
    <property type="entry name" value="WD40_rpt"/>
</dbReference>
<protein>
    <recommendedName>
        <fullName evidence="4">WD repeat-containing protein 74</fullName>
    </recommendedName>
</protein>
<dbReference type="Proteomes" id="UP001286313">
    <property type="component" value="Unassembled WGS sequence"/>
</dbReference>
<dbReference type="EMBL" id="JAWQEG010005470">
    <property type="protein sequence ID" value="KAK3857913.1"/>
    <property type="molecule type" value="Genomic_DNA"/>
</dbReference>
<evidence type="ECO:0000313" key="3">
    <source>
        <dbReference type="Proteomes" id="UP001286313"/>
    </source>
</evidence>
<dbReference type="SMART" id="SM00320">
    <property type="entry name" value="WD40"/>
    <property type="match status" value="4"/>
</dbReference>
<dbReference type="Gene3D" id="2.130.10.10">
    <property type="entry name" value="YVTN repeat-like/Quinoprotein amine dehydrogenase"/>
    <property type="match status" value="2"/>
</dbReference>
<feature type="region of interest" description="Disordered" evidence="1">
    <location>
        <begin position="340"/>
        <end position="387"/>
    </location>
</feature>
<dbReference type="GO" id="GO:0042273">
    <property type="term" value="P:ribosomal large subunit biogenesis"/>
    <property type="evidence" value="ECO:0007669"/>
    <property type="project" value="InterPro"/>
</dbReference>
<proteinExistence type="predicted"/>
<evidence type="ECO:0000256" key="1">
    <source>
        <dbReference type="SAM" id="MobiDB-lite"/>
    </source>
</evidence>
<dbReference type="InterPro" id="IPR015943">
    <property type="entry name" value="WD40/YVTN_repeat-like_dom_sf"/>
</dbReference>
<organism evidence="2 3">
    <name type="scientific">Petrolisthes cinctipes</name>
    <name type="common">Flat porcelain crab</name>
    <dbReference type="NCBI Taxonomy" id="88211"/>
    <lineage>
        <taxon>Eukaryota</taxon>
        <taxon>Metazoa</taxon>
        <taxon>Ecdysozoa</taxon>
        <taxon>Arthropoda</taxon>
        <taxon>Crustacea</taxon>
        <taxon>Multicrustacea</taxon>
        <taxon>Malacostraca</taxon>
        <taxon>Eumalacostraca</taxon>
        <taxon>Eucarida</taxon>
        <taxon>Decapoda</taxon>
        <taxon>Pleocyemata</taxon>
        <taxon>Anomura</taxon>
        <taxon>Galatheoidea</taxon>
        <taxon>Porcellanidae</taxon>
        <taxon>Petrolisthes</taxon>
    </lineage>
</organism>
<dbReference type="PANTHER" id="PTHR16038:SF4">
    <property type="entry name" value="WD REPEAT-CONTAINING PROTEIN 74"/>
    <property type="match status" value="1"/>
</dbReference>
<reference evidence="2" key="1">
    <citation type="submission" date="2023-10" db="EMBL/GenBank/DDBJ databases">
        <title>Genome assemblies of two species of porcelain crab, Petrolisthes cinctipes and Petrolisthes manimaculis (Anomura: Porcellanidae).</title>
        <authorList>
            <person name="Angst P."/>
        </authorList>
    </citation>
    <scope>NUCLEOTIDE SEQUENCE</scope>
    <source>
        <strain evidence="2">PB745_01</strain>
        <tissue evidence="2">Gill</tissue>
    </source>
</reference>
<feature type="compositionally biased region" description="Acidic residues" evidence="1">
    <location>
        <begin position="343"/>
        <end position="373"/>
    </location>
</feature>
<dbReference type="SUPFAM" id="SSF50978">
    <property type="entry name" value="WD40 repeat-like"/>
    <property type="match status" value="1"/>
</dbReference>
<evidence type="ECO:0008006" key="4">
    <source>
        <dbReference type="Google" id="ProtNLM"/>
    </source>
</evidence>